<dbReference type="PANTHER" id="PTHR31659">
    <property type="entry name" value="PROTEIN: UPF0503-LIKE PROTEIN, PUTATIVE (DUF740)-RELATED"/>
    <property type="match status" value="1"/>
</dbReference>
<feature type="compositionally biased region" description="Low complexity" evidence="1">
    <location>
        <begin position="302"/>
        <end position="312"/>
    </location>
</feature>
<feature type="region of interest" description="Disordered" evidence="1">
    <location>
        <begin position="198"/>
        <end position="237"/>
    </location>
</feature>
<evidence type="ECO:0000313" key="3">
    <source>
        <dbReference type="Proteomes" id="UP000797356"/>
    </source>
</evidence>
<protein>
    <submittedName>
        <fullName evidence="2">UPF0503 protein, chloroplastic</fullName>
    </submittedName>
</protein>
<dbReference type="Pfam" id="PF05340">
    <property type="entry name" value="DUF740"/>
    <property type="match status" value="2"/>
</dbReference>
<feature type="region of interest" description="Disordered" evidence="1">
    <location>
        <begin position="267"/>
        <end position="315"/>
    </location>
</feature>
<keyword evidence="3" id="KW-1185">Reference proteome</keyword>
<organism evidence="2 3">
    <name type="scientific">Cocos nucifera</name>
    <name type="common">Coconut palm</name>
    <dbReference type="NCBI Taxonomy" id="13894"/>
    <lineage>
        <taxon>Eukaryota</taxon>
        <taxon>Viridiplantae</taxon>
        <taxon>Streptophyta</taxon>
        <taxon>Embryophyta</taxon>
        <taxon>Tracheophyta</taxon>
        <taxon>Spermatophyta</taxon>
        <taxon>Magnoliopsida</taxon>
        <taxon>Liliopsida</taxon>
        <taxon>Arecaceae</taxon>
        <taxon>Arecoideae</taxon>
        <taxon>Cocoseae</taxon>
        <taxon>Attaleinae</taxon>
        <taxon>Cocos</taxon>
    </lineage>
</organism>
<reference evidence="2" key="1">
    <citation type="journal article" date="2017" name="Gigascience">
        <title>The genome draft of coconut (Cocos nucifera).</title>
        <authorList>
            <person name="Xiao Y."/>
            <person name="Xu P."/>
            <person name="Fan H."/>
            <person name="Baudouin L."/>
            <person name="Xia W."/>
            <person name="Bocs S."/>
            <person name="Xu J."/>
            <person name="Li Q."/>
            <person name="Guo A."/>
            <person name="Zhou L."/>
            <person name="Li J."/>
            <person name="Wu Y."/>
            <person name="Ma Z."/>
            <person name="Armero A."/>
            <person name="Issali A.E."/>
            <person name="Liu N."/>
            <person name="Peng M."/>
            <person name="Yang Y."/>
        </authorList>
    </citation>
    <scope>NUCLEOTIDE SEQUENCE</scope>
    <source>
        <tissue evidence="2">Spear leaf of Hainan Tall coconut</tissue>
    </source>
</reference>
<dbReference type="InterPro" id="IPR008004">
    <property type="entry name" value="OCTOPUS-like"/>
</dbReference>
<dbReference type="EMBL" id="CM017878">
    <property type="protein sequence ID" value="KAG1354883.1"/>
    <property type="molecule type" value="Genomic_DNA"/>
</dbReference>
<dbReference type="Proteomes" id="UP000797356">
    <property type="component" value="Chromosome 7"/>
</dbReference>
<gene>
    <name evidence="2" type="ORF">COCNU_07G009950</name>
</gene>
<evidence type="ECO:0000313" key="2">
    <source>
        <dbReference type="EMBL" id="KAG1354883.1"/>
    </source>
</evidence>
<evidence type="ECO:0000256" key="1">
    <source>
        <dbReference type="SAM" id="MobiDB-lite"/>
    </source>
</evidence>
<accession>A0A8K0IGP6</accession>
<reference evidence="2" key="2">
    <citation type="submission" date="2019-07" db="EMBL/GenBank/DDBJ databases">
        <authorList>
            <person name="Yang Y."/>
            <person name="Bocs S."/>
            <person name="Baudouin L."/>
        </authorList>
    </citation>
    <scope>NUCLEOTIDE SEQUENCE</scope>
    <source>
        <tissue evidence="2">Spear leaf of Hainan Tall coconut</tissue>
    </source>
</reference>
<name>A0A8K0IGP6_COCNU</name>
<dbReference type="OrthoDB" id="681577at2759"/>
<dbReference type="AlphaFoldDB" id="A0A8K0IGP6"/>
<feature type="compositionally biased region" description="Basic and acidic residues" evidence="1">
    <location>
        <begin position="221"/>
        <end position="230"/>
    </location>
</feature>
<comment type="caution">
    <text evidence="2">The sequence shown here is derived from an EMBL/GenBank/DDBJ whole genome shotgun (WGS) entry which is preliminary data.</text>
</comment>
<dbReference type="PANTHER" id="PTHR31659:SF25">
    <property type="entry name" value="OS03G0148400 PROTEIN"/>
    <property type="match status" value="1"/>
</dbReference>
<sequence length="480" mass="53274">MNPENGSFARCVRHPSQFFTGFCSFCLVERLSNVGSAEQSLKPADGLHCEIVEASAAIPDAANKPNEVRVRRTLLSLFQLDDADSIERKENPSKDHLVTENLTAGNAMSPEDGYECQTGVSHVSKDVQVEAMSKLGARISENNSDAAGNLIDSAQSGKKVELLEDEKLKDKSFWSGSVLSKKGIKWSISSTFKKKQVKVKSSSNGVEERELDSKTNFQHSCDWRPSHDSSKTSSWELPRHSWDGSMVSKALACSFACLEERGGDCSRIKRSSPEVISSEPKPTADNCDVGKTDNLTSANDKSLSSESSLGSLYRERSHKESHSEIAFSGITRKKSHRWSRVWDHSIASPFRGFVKKREHVLERSLSESWQDLKDKSTEILESDGGVQYNGNGLISVRASQSINQIINSANGDLPNPRPGWQKKRAYKLGRSQSLHYSSPGNLDNGLLRFYLTPLRSSRRNASKSRTKKSHSFTRGIFGFY</sequence>
<proteinExistence type="predicted"/>